<dbReference type="SMR" id="A0A1Y1IR54"/>
<dbReference type="PROSITE" id="PS51671">
    <property type="entry name" value="ACT"/>
    <property type="match status" value="2"/>
</dbReference>
<gene>
    <name evidence="8" type="ORF">KFL_008910040</name>
</gene>
<comment type="similarity">
    <text evidence="3">Belongs to the acetolactate synthase small subunit family.</text>
</comment>
<dbReference type="NCBIfam" id="NF008864">
    <property type="entry name" value="PRK11895.1"/>
    <property type="match status" value="2"/>
</dbReference>
<dbReference type="NCBIfam" id="TIGR00119">
    <property type="entry name" value="acolac_sm"/>
    <property type="match status" value="2"/>
</dbReference>
<dbReference type="FunFam" id="3.30.70.260:FF:000001">
    <property type="entry name" value="Acetolactate synthase, small subunit"/>
    <property type="match status" value="2"/>
</dbReference>
<reference evidence="8 9" key="1">
    <citation type="journal article" date="2014" name="Nat. Commun.">
        <title>Klebsormidium flaccidum genome reveals primary factors for plant terrestrial adaptation.</title>
        <authorList>
            <person name="Hori K."/>
            <person name="Maruyama F."/>
            <person name="Fujisawa T."/>
            <person name="Togashi T."/>
            <person name="Yamamoto N."/>
            <person name="Seo M."/>
            <person name="Sato S."/>
            <person name="Yamada T."/>
            <person name="Mori H."/>
            <person name="Tajima N."/>
            <person name="Moriyama T."/>
            <person name="Ikeuchi M."/>
            <person name="Watanabe M."/>
            <person name="Wada H."/>
            <person name="Kobayashi K."/>
            <person name="Saito M."/>
            <person name="Masuda T."/>
            <person name="Sasaki-Sekimoto Y."/>
            <person name="Mashiguchi K."/>
            <person name="Awai K."/>
            <person name="Shimojima M."/>
            <person name="Masuda S."/>
            <person name="Iwai M."/>
            <person name="Nobusawa T."/>
            <person name="Narise T."/>
            <person name="Kondo S."/>
            <person name="Saito H."/>
            <person name="Sato R."/>
            <person name="Murakawa M."/>
            <person name="Ihara Y."/>
            <person name="Oshima-Yamada Y."/>
            <person name="Ohtaka K."/>
            <person name="Satoh M."/>
            <person name="Sonobe K."/>
            <person name="Ishii M."/>
            <person name="Ohtani R."/>
            <person name="Kanamori-Sato M."/>
            <person name="Honoki R."/>
            <person name="Miyazaki D."/>
            <person name="Mochizuki H."/>
            <person name="Umetsu J."/>
            <person name="Higashi K."/>
            <person name="Shibata D."/>
            <person name="Kamiya Y."/>
            <person name="Sato N."/>
            <person name="Nakamura Y."/>
            <person name="Tabata S."/>
            <person name="Ida S."/>
            <person name="Kurokawa K."/>
            <person name="Ohta H."/>
        </authorList>
    </citation>
    <scope>NUCLEOTIDE SEQUENCE [LARGE SCALE GENOMIC DNA]</scope>
    <source>
        <strain evidence="8 9">NIES-2285</strain>
    </source>
</reference>
<dbReference type="GO" id="GO:0009099">
    <property type="term" value="P:L-valine biosynthetic process"/>
    <property type="evidence" value="ECO:0000318"/>
    <property type="project" value="GO_Central"/>
</dbReference>
<dbReference type="InterPro" id="IPR039557">
    <property type="entry name" value="AHAS_ACT"/>
</dbReference>
<keyword evidence="4" id="KW-0028">Amino-acid biosynthesis</keyword>
<evidence type="ECO:0000256" key="5">
    <source>
        <dbReference type="ARBA" id="ARBA00023304"/>
    </source>
</evidence>
<evidence type="ECO:0000256" key="1">
    <source>
        <dbReference type="ARBA" id="ARBA00004974"/>
    </source>
</evidence>
<dbReference type="EMBL" id="DF237840">
    <property type="protein sequence ID" value="GAQ91959.1"/>
    <property type="molecule type" value="Genomic_DNA"/>
</dbReference>
<dbReference type="PANTHER" id="PTHR30239">
    <property type="entry name" value="ACETOLACTATE SYNTHASE SMALL SUBUNIT"/>
    <property type="match status" value="1"/>
</dbReference>
<dbReference type="AlphaFoldDB" id="A0A1Y1IR54"/>
<dbReference type="STRING" id="105231.A0A1Y1IR54"/>
<dbReference type="FunFam" id="3.30.70.1150:FF:000001">
    <property type="entry name" value="Acetolactate synthase small subunit"/>
    <property type="match status" value="2"/>
</dbReference>
<proteinExistence type="inferred from homology"/>
<evidence type="ECO:0000256" key="3">
    <source>
        <dbReference type="ARBA" id="ARBA00006341"/>
    </source>
</evidence>
<keyword evidence="9" id="KW-1185">Reference proteome</keyword>
<dbReference type="OMA" id="VYPIEPS"/>
<evidence type="ECO:0000313" key="8">
    <source>
        <dbReference type="EMBL" id="GAQ91959.1"/>
    </source>
</evidence>
<sequence>MALHAAAFQQVAATIPGAPLSRAPSSSRQHCPSSLFDKLLERPFAGALLPAPYAPWPSAAPGGPRWVPAAVVCAAAAAAGPSAAAVAAVSPAASLAQGQLQSQIKRHTVSVFVADESGMINRVAGVFARRGYNIESLAVGLNADKALFTISVSGTDCVLQQVMKQLYKLVNVRKVEDLSLARRVERELMLLKLNVTPASWTEIIQLCEIFRAKVVDVADTSLTIEITGDPGKMVAFQNRMARYGIKQLARTGKIALRRERGSDASAVTDVEAEVSPAPTAQEGPVKPELDDIAAASPGLEGDVYSLDADSIGVWDWKITEEEDDLAGTGLRAHTLSLLVDDSPGVLNRVTGVIARRGYNIQSLAVGPAETAGISRITTVIPGTDASIQKLLKQLYKLIDVAEVVDLSHVPFCQREVALIKVAAGPSDRRACIDIAGIFRAKIVDTSPTSITLEVTGDLEKIAAVQRLLEPFGIMEVARTGRVALVRDSGVDTRYLEGQIQPRPFGMV</sequence>
<evidence type="ECO:0000313" key="9">
    <source>
        <dbReference type="Proteomes" id="UP000054558"/>
    </source>
</evidence>
<dbReference type="PANTHER" id="PTHR30239:SF0">
    <property type="entry name" value="ACETOLACTATE SYNTHASE SMALL SUBUNIT 1, CHLOROPLASTIC"/>
    <property type="match status" value="1"/>
</dbReference>
<dbReference type="InterPro" id="IPR019455">
    <property type="entry name" value="Acetolactate_synth_ssu_C"/>
</dbReference>
<dbReference type="Pfam" id="PF22629">
    <property type="entry name" value="ACT_AHAS_ss"/>
    <property type="match status" value="2"/>
</dbReference>
<dbReference type="InterPro" id="IPR045865">
    <property type="entry name" value="ACT-like_dom_sf"/>
</dbReference>
<dbReference type="SUPFAM" id="SSF55021">
    <property type="entry name" value="ACT-like"/>
    <property type="match status" value="4"/>
</dbReference>
<comment type="pathway">
    <text evidence="1">Amino-acid biosynthesis; L-isoleucine biosynthesis; L-isoleucine from 2-oxobutanoate: step 1/4.</text>
</comment>
<feature type="domain" description="ACT" evidence="7">
    <location>
        <begin position="334"/>
        <end position="408"/>
    </location>
</feature>
<dbReference type="OrthoDB" id="2013116at2759"/>
<evidence type="ECO:0000256" key="4">
    <source>
        <dbReference type="ARBA" id="ARBA00022605"/>
    </source>
</evidence>
<name>A0A1Y1IR54_KLENI</name>
<dbReference type="InterPro" id="IPR002912">
    <property type="entry name" value="ACT_dom"/>
</dbReference>
<feature type="region of interest" description="Disordered" evidence="6">
    <location>
        <begin position="265"/>
        <end position="285"/>
    </location>
</feature>
<dbReference type="GO" id="GO:1990610">
    <property type="term" value="F:acetolactate synthase regulator activity"/>
    <property type="evidence" value="ECO:0007669"/>
    <property type="project" value="InterPro"/>
</dbReference>
<dbReference type="UniPathway" id="UPA00049">
    <property type="reaction ID" value="UER00059"/>
</dbReference>
<dbReference type="InterPro" id="IPR027271">
    <property type="entry name" value="Acetolactate_synth/TF_NikR_C"/>
</dbReference>
<dbReference type="Pfam" id="PF10369">
    <property type="entry name" value="ALS_ss_C"/>
    <property type="match status" value="2"/>
</dbReference>
<keyword evidence="5" id="KW-0100">Branched-chain amino acid biosynthesis</keyword>
<dbReference type="GO" id="GO:0003984">
    <property type="term" value="F:acetolactate synthase activity"/>
    <property type="evidence" value="ECO:0000318"/>
    <property type="project" value="GO_Central"/>
</dbReference>
<protein>
    <submittedName>
        <fullName evidence="8">Acetohydroxyacid synthase</fullName>
    </submittedName>
</protein>
<dbReference type="InterPro" id="IPR004789">
    <property type="entry name" value="Acetalactate_synth_ssu"/>
</dbReference>
<comment type="pathway">
    <text evidence="2">Amino-acid biosynthesis; L-valine biosynthesis; L-valine from pyruvate: step 1/4.</text>
</comment>
<evidence type="ECO:0000256" key="2">
    <source>
        <dbReference type="ARBA" id="ARBA00005025"/>
    </source>
</evidence>
<evidence type="ECO:0000256" key="6">
    <source>
        <dbReference type="SAM" id="MobiDB-lite"/>
    </source>
</evidence>
<dbReference type="CDD" id="cd04878">
    <property type="entry name" value="ACT_AHAS"/>
    <property type="match status" value="2"/>
</dbReference>
<dbReference type="Gene3D" id="3.30.70.260">
    <property type="match status" value="2"/>
</dbReference>
<organism evidence="8 9">
    <name type="scientific">Klebsormidium nitens</name>
    <name type="common">Green alga</name>
    <name type="synonym">Ulothrix nitens</name>
    <dbReference type="NCBI Taxonomy" id="105231"/>
    <lineage>
        <taxon>Eukaryota</taxon>
        <taxon>Viridiplantae</taxon>
        <taxon>Streptophyta</taxon>
        <taxon>Klebsormidiophyceae</taxon>
        <taxon>Klebsormidiales</taxon>
        <taxon>Klebsormidiaceae</taxon>
        <taxon>Klebsormidium</taxon>
    </lineage>
</organism>
<dbReference type="Gene3D" id="3.30.70.1150">
    <property type="entry name" value="ACT-like. Chain A, domain 2"/>
    <property type="match status" value="2"/>
</dbReference>
<dbReference type="InterPro" id="IPR054480">
    <property type="entry name" value="AHAS_small-like_ACT"/>
</dbReference>
<dbReference type="UniPathway" id="UPA00047">
    <property type="reaction ID" value="UER00055"/>
</dbReference>
<dbReference type="Proteomes" id="UP000054558">
    <property type="component" value="Unassembled WGS sequence"/>
</dbReference>
<evidence type="ECO:0000259" key="7">
    <source>
        <dbReference type="PROSITE" id="PS51671"/>
    </source>
</evidence>
<feature type="domain" description="ACT" evidence="7">
    <location>
        <begin position="108"/>
        <end position="180"/>
    </location>
</feature>
<dbReference type="GO" id="GO:0005829">
    <property type="term" value="C:cytosol"/>
    <property type="evidence" value="ECO:0000318"/>
    <property type="project" value="GO_Central"/>
</dbReference>
<accession>A0A1Y1IR54</accession>
<dbReference type="GO" id="GO:0009097">
    <property type="term" value="P:isoleucine biosynthetic process"/>
    <property type="evidence" value="ECO:0000318"/>
    <property type="project" value="GO_Central"/>
</dbReference>